<keyword evidence="1" id="KW-0732">Signal</keyword>
<feature type="signal peptide" evidence="1">
    <location>
        <begin position="1"/>
        <end position="22"/>
    </location>
</feature>
<keyword evidence="2" id="KW-1185">Reference proteome</keyword>
<dbReference type="InterPro" id="IPR036056">
    <property type="entry name" value="Fibrinogen-like_C"/>
</dbReference>
<organism evidence="2 3">
    <name type="scientific">Lingula anatina</name>
    <name type="common">Brachiopod</name>
    <name type="synonym">Lingula unguis</name>
    <dbReference type="NCBI Taxonomy" id="7574"/>
    <lineage>
        <taxon>Eukaryota</taxon>
        <taxon>Metazoa</taxon>
        <taxon>Spiralia</taxon>
        <taxon>Lophotrochozoa</taxon>
        <taxon>Brachiopoda</taxon>
        <taxon>Linguliformea</taxon>
        <taxon>Lingulata</taxon>
        <taxon>Lingulida</taxon>
        <taxon>Linguloidea</taxon>
        <taxon>Lingulidae</taxon>
        <taxon>Lingula</taxon>
    </lineage>
</organism>
<proteinExistence type="predicted"/>
<reference evidence="3" key="1">
    <citation type="submission" date="2025-08" db="UniProtKB">
        <authorList>
            <consortium name="RefSeq"/>
        </authorList>
    </citation>
    <scope>IDENTIFICATION</scope>
    <source>
        <tissue evidence="3">Gonads</tissue>
    </source>
</reference>
<dbReference type="Proteomes" id="UP000085678">
    <property type="component" value="Unplaced"/>
</dbReference>
<dbReference type="SUPFAM" id="SSF56496">
    <property type="entry name" value="Fibrinogen C-terminal domain-like"/>
    <property type="match status" value="1"/>
</dbReference>
<dbReference type="GeneID" id="106178353"/>
<feature type="chain" id="PRO_5010349814" evidence="1">
    <location>
        <begin position="23"/>
        <end position="259"/>
    </location>
</feature>
<dbReference type="InParanoid" id="A0A1S3K3F4"/>
<evidence type="ECO:0000256" key="1">
    <source>
        <dbReference type="SAM" id="SignalP"/>
    </source>
</evidence>
<sequence length="259" mass="29133">MAFKPNALLLLALILSLQHIRCDDKQDRKKEGKEEKELKDRLGALEFQVGQLLGGNLAQARRSCSDWLRDGFTLNGHYLVDPDGLRGVSEFLVWCDMSKTPPVAVIHHDKEDRMRIDGFEGKGEYKMDIVYATSSQHISALMERSGPCRQRLRYECQGSIIYSETSRTDPYSWWEGNGKEIKTYWPGGNPHMGGCECYKTKSCAGGNKCNCNRNDPALREDSGDVTDKELLPITGLRIGDTGDRNEHSFVTLGPLLCEN</sequence>
<dbReference type="KEGG" id="lak:106178353"/>
<evidence type="ECO:0000313" key="3">
    <source>
        <dbReference type="RefSeq" id="XP_013416949.1"/>
    </source>
</evidence>
<name>A0A1S3K3F4_LINAN</name>
<dbReference type="RefSeq" id="XP_013416949.1">
    <property type="nucleotide sequence ID" value="XM_013561495.1"/>
</dbReference>
<gene>
    <name evidence="3" type="primary">LOC106178353</name>
</gene>
<dbReference type="AlphaFoldDB" id="A0A1S3K3F4"/>
<dbReference type="OrthoDB" id="6065219at2759"/>
<accession>A0A1S3K3F4</accession>
<protein>
    <submittedName>
        <fullName evidence="3">Neurexin-4</fullName>
    </submittedName>
</protein>
<evidence type="ECO:0000313" key="2">
    <source>
        <dbReference type="Proteomes" id="UP000085678"/>
    </source>
</evidence>
<dbReference type="Gene3D" id="2.60.120.1000">
    <property type="match status" value="1"/>
</dbReference>